<protein>
    <submittedName>
        <fullName evidence="1">Uncharacterized protein</fullName>
    </submittedName>
</protein>
<dbReference type="HOGENOM" id="CLU_2655297_0_0_1"/>
<name>K5W439_PHACS</name>
<dbReference type="GeneID" id="18916825"/>
<dbReference type="InParanoid" id="K5W439"/>
<dbReference type="EMBL" id="JH930473">
    <property type="protein sequence ID" value="EKM53885.1"/>
    <property type="molecule type" value="Genomic_DNA"/>
</dbReference>
<reference evidence="1 2" key="1">
    <citation type="journal article" date="2012" name="BMC Genomics">
        <title>Comparative genomics of the white-rot fungi, Phanerochaete carnosa and P. chrysosporium, to elucidate the genetic basis of the distinct wood types they colonize.</title>
        <authorList>
            <person name="Suzuki H."/>
            <person name="MacDonald J."/>
            <person name="Syed K."/>
            <person name="Salamov A."/>
            <person name="Hori C."/>
            <person name="Aerts A."/>
            <person name="Henrissat B."/>
            <person name="Wiebenga A."/>
            <person name="vanKuyk P.A."/>
            <person name="Barry K."/>
            <person name="Lindquist E."/>
            <person name="LaButti K."/>
            <person name="Lapidus A."/>
            <person name="Lucas S."/>
            <person name="Coutinho P."/>
            <person name="Gong Y."/>
            <person name="Samejima M."/>
            <person name="Mahadevan R."/>
            <person name="Abou-Zaid M."/>
            <person name="de Vries R.P."/>
            <person name="Igarashi K."/>
            <person name="Yadav J.S."/>
            <person name="Grigoriev I.V."/>
            <person name="Master E.R."/>
        </authorList>
    </citation>
    <scope>NUCLEOTIDE SEQUENCE [LARGE SCALE GENOMIC DNA]</scope>
    <source>
        <strain evidence="1 2">HHB-10118-sp</strain>
    </source>
</reference>
<dbReference type="Proteomes" id="UP000008370">
    <property type="component" value="Unassembled WGS sequence"/>
</dbReference>
<evidence type="ECO:0000313" key="2">
    <source>
        <dbReference type="Proteomes" id="UP000008370"/>
    </source>
</evidence>
<keyword evidence="2" id="KW-1185">Reference proteome</keyword>
<dbReference type="RefSeq" id="XP_007396597.1">
    <property type="nucleotide sequence ID" value="XM_007396535.1"/>
</dbReference>
<organism evidence="1 2">
    <name type="scientific">Phanerochaete carnosa (strain HHB-10118-sp)</name>
    <name type="common">White-rot fungus</name>
    <name type="synonym">Peniophora carnosa</name>
    <dbReference type="NCBI Taxonomy" id="650164"/>
    <lineage>
        <taxon>Eukaryota</taxon>
        <taxon>Fungi</taxon>
        <taxon>Dikarya</taxon>
        <taxon>Basidiomycota</taxon>
        <taxon>Agaricomycotina</taxon>
        <taxon>Agaricomycetes</taxon>
        <taxon>Polyporales</taxon>
        <taxon>Phanerochaetaceae</taxon>
        <taxon>Phanerochaete</taxon>
    </lineage>
</organism>
<evidence type="ECO:0000313" key="1">
    <source>
        <dbReference type="EMBL" id="EKM53885.1"/>
    </source>
</evidence>
<dbReference type="KEGG" id="pco:PHACADRAFT_257365"/>
<dbReference type="AlphaFoldDB" id="K5W439"/>
<gene>
    <name evidence="1" type="ORF">PHACADRAFT_257365</name>
</gene>
<accession>K5W439</accession>
<proteinExistence type="predicted"/>
<sequence>MSVGTLHHLPEILECGALSGLTVDVNGRREGGYESAIHGFMQDIGQNIESYHHIDYSTGWSGPRPCEWKWLDSAFS</sequence>